<organism evidence="1 2">
    <name type="scientific">Roseomonas elaeocarpi</name>
    <dbReference type="NCBI Taxonomy" id="907779"/>
    <lineage>
        <taxon>Bacteria</taxon>
        <taxon>Pseudomonadati</taxon>
        <taxon>Pseudomonadota</taxon>
        <taxon>Alphaproteobacteria</taxon>
        <taxon>Acetobacterales</taxon>
        <taxon>Roseomonadaceae</taxon>
        <taxon>Roseomonas</taxon>
    </lineage>
</organism>
<dbReference type="EMBL" id="JBHLUN010000014">
    <property type="protein sequence ID" value="MFC0410316.1"/>
    <property type="molecule type" value="Genomic_DNA"/>
</dbReference>
<protein>
    <submittedName>
        <fullName evidence="1">Ferritin-like domain-containing protein</fullName>
    </submittedName>
</protein>
<dbReference type="InterPro" id="IPR010287">
    <property type="entry name" value="DUF892_YciF-like"/>
</dbReference>
<evidence type="ECO:0000313" key="1">
    <source>
        <dbReference type="EMBL" id="MFC0410316.1"/>
    </source>
</evidence>
<proteinExistence type="predicted"/>
<gene>
    <name evidence="1" type="ORF">ACFFGY_18840</name>
</gene>
<dbReference type="InterPro" id="IPR009078">
    <property type="entry name" value="Ferritin-like_SF"/>
</dbReference>
<dbReference type="Proteomes" id="UP001589865">
    <property type="component" value="Unassembled WGS sequence"/>
</dbReference>
<evidence type="ECO:0000313" key="2">
    <source>
        <dbReference type="Proteomes" id="UP001589865"/>
    </source>
</evidence>
<dbReference type="InterPro" id="IPR047114">
    <property type="entry name" value="YciF"/>
</dbReference>
<dbReference type="Gene3D" id="1.20.1260.10">
    <property type="match status" value="1"/>
</dbReference>
<comment type="caution">
    <text evidence="1">The sequence shown here is derived from an EMBL/GenBank/DDBJ whole genome shotgun (WGS) entry which is preliminary data.</text>
</comment>
<dbReference type="RefSeq" id="WP_377046066.1">
    <property type="nucleotide sequence ID" value="NZ_JBHLUN010000014.1"/>
</dbReference>
<accession>A0ABV6JX69</accession>
<sequence>MSAPDTLMDVYTDELKDLWSANDQMRQVLGKLSGQAHDSKLKSLLEESLGGITKHTDTIRSLLEASGGEVEKEHCKGMEGLVKEALKHGLQEAPEDGDLRDIVLIAQYQRMSHYGITGFGSAAAYAQALGRKDDAKQLKSIVSDIYKADEYTSKLGEKLAKLAAKHEKAD</sequence>
<dbReference type="InterPro" id="IPR012347">
    <property type="entry name" value="Ferritin-like"/>
</dbReference>
<dbReference type="Pfam" id="PF05974">
    <property type="entry name" value="DUF892"/>
    <property type="match status" value="1"/>
</dbReference>
<dbReference type="PANTHER" id="PTHR30565:SF9">
    <property type="entry name" value="PROTEIN YCIF"/>
    <property type="match status" value="1"/>
</dbReference>
<reference evidence="1 2" key="1">
    <citation type="submission" date="2024-09" db="EMBL/GenBank/DDBJ databases">
        <authorList>
            <person name="Sun Q."/>
            <person name="Mori K."/>
        </authorList>
    </citation>
    <scope>NUCLEOTIDE SEQUENCE [LARGE SCALE GENOMIC DNA]</scope>
    <source>
        <strain evidence="1 2">TBRC 5777</strain>
    </source>
</reference>
<name>A0ABV6JX69_9PROT</name>
<keyword evidence="2" id="KW-1185">Reference proteome</keyword>
<dbReference type="SUPFAM" id="SSF47240">
    <property type="entry name" value="Ferritin-like"/>
    <property type="match status" value="1"/>
</dbReference>
<dbReference type="PANTHER" id="PTHR30565">
    <property type="entry name" value="PROTEIN YCIF"/>
    <property type="match status" value="1"/>
</dbReference>